<organism evidence="1 2">
    <name type="scientific">Catharanthus roseus</name>
    <name type="common">Madagascar periwinkle</name>
    <name type="synonym">Vinca rosea</name>
    <dbReference type="NCBI Taxonomy" id="4058"/>
    <lineage>
        <taxon>Eukaryota</taxon>
        <taxon>Viridiplantae</taxon>
        <taxon>Streptophyta</taxon>
        <taxon>Embryophyta</taxon>
        <taxon>Tracheophyta</taxon>
        <taxon>Spermatophyta</taxon>
        <taxon>Magnoliopsida</taxon>
        <taxon>eudicotyledons</taxon>
        <taxon>Gunneridae</taxon>
        <taxon>Pentapetalae</taxon>
        <taxon>asterids</taxon>
        <taxon>lamiids</taxon>
        <taxon>Gentianales</taxon>
        <taxon>Apocynaceae</taxon>
        <taxon>Rauvolfioideae</taxon>
        <taxon>Vinceae</taxon>
        <taxon>Catharanthinae</taxon>
        <taxon>Catharanthus</taxon>
    </lineage>
</organism>
<reference evidence="2" key="1">
    <citation type="journal article" date="2023" name="Nat. Plants">
        <title>Single-cell RNA sequencing provides a high-resolution roadmap for understanding the multicellular compartmentation of specialized metabolism.</title>
        <authorList>
            <person name="Sun S."/>
            <person name="Shen X."/>
            <person name="Li Y."/>
            <person name="Li Y."/>
            <person name="Wang S."/>
            <person name="Li R."/>
            <person name="Zhang H."/>
            <person name="Shen G."/>
            <person name="Guo B."/>
            <person name="Wei J."/>
            <person name="Xu J."/>
            <person name="St-Pierre B."/>
            <person name="Chen S."/>
            <person name="Sun C."/>
        </authorList>
    </citation>
    <scope>NUCLEOTIDE SEQUENCE [LARGE SCALE GENOMIC DNA]</scope>
</reference>
<proteinExistence type="predicted"/>
<name>A0ACC0BF49_CATRO</name>
<sequence>MLYMTVNDDDAEIDHSDEDYVASSQSESDDNNDAEEEELQTPIILVTGNTGTQWESSQWYSSSQILVSNVIEEMQVLFQTGCTYTRACIDGFQYCRPVISVDGTHLRGRYKSILLIASTWDANKHSFPLAFAIVDKELSES</sequence>
<protein>
    <submittedName>
        <fullName evidence="1">Uncharacterized protein</fullName>
    </submittedName>
</protein>
<accession>A0ACC0BF49</accession>
<gene>
    <name evidence="1" type="ORF">M9H77_11636</name>
</gene>
<keyword evidence="2" id="KW-1185">Reference proteome</keyword>
<dbReference type="EMBL" id="CM044703">
    <property type="protein sequence ID" value="KAI5671272.1"/>
    <property type="molecule type" value="Genomic_DNA"/>
</dbReference>
<evidence type="ECO:0000313" key="2">
    <source>
        <dbReference type="Proteomes" id="UP001060085"/>
    </source>
</evidence>
<comment type="caution">
    <text evidence="1">The sequence shown here is derived from an EMBL/GenBank/DDBJ whole genome shotgun (WGS) entry which is preliminary data.</text>
</comment>
<evidence type="ECO:0000313" key="1">
    <source>
        <dbReference type="EMBL" id="KAI5671272.1"/>
    </source>
</evidence>
<dbReference type="Proteomes" id="UP001060085">
    <property type="component" value="Linkage Group LG03"/>
</dbReference>